<reference evidence="1 2" key="1">
    <citation type="submission" date="2020-07" db="EMBL/GenBank/DDBJ databases">
        <title>Genomic Encyclopedia of Type Strains, Phase IV (KMG-V): Genome sequencing to study the core and pangenomes of soil and plant-associated prokaryotes.</title>
        <authorList>
            <person name="Whitman W."/>
        </authorList>
    </citation>
    <scope>NUCLEOTIDE SEQUENCE [LARGE SCALE GENOMIC DNA]</scope>
    <source>
        <strain evidence="1 2">C8</strain>
    </source>
</reference>
<proteinExistence type="predicted"/>
<dbReference type="AlphaFoldDB" id="A0A7J9PE71"/>
<comment type="caution">
    <text evidence="1">The sequence shown here is derived from an EMBL/GenBank/DDBJ whole genome shotgun (WGS) entry which is preliminary data.</text>
</comment>
<protein>
    <submittedName>
        <fullName evidence="1">Putative oxidoreductase</fullName>
    </submittedName>
</protein>
<organism evidence="1 2">
    <name type="scientific">Methanococcus maripaludis</name>
    <name type="common">Methanococcus deltae</name>
    <dbReference type="NCBI Taxonomy" id="39152"/>
    <lineage>
        <taxon>Archaea</taxon>
        <taxon>Methanobacteriati</taxon>
        <taxon>Methanobacteriota</taxon>
        <taxon>Methanomada group</taxon>
        <taxon>Methanococci</taxon>
        <taxon>Methanococcales</taxon>
        <taxon>Methanococcaceae</taxon>
        <taxon>Methanococcus</taxon>
    </lineage>
</organism>
<sequence>MILNEKSNVNDLKRRLNIINRTEKLEIESKIDEIGKKWQKIIEETKSDFELTSILNLIDFRKEKLISEVSKKEISEKDKELLVAKIYEIRQNLEIIKK</sequence>
<name>A0A7J9PE71_METMI</name>
<accession>A0A7J9PE71</accession>
<dbReference type="RefSeq" id="WP_011977203.1">
    <property type="nucleotide sequence ID" value="NZ_JACDUL010000001.1"/>
</dbReference>
<gene>
    <name evidence="1" type="ORF">HNP90_000402</name>
</gene>
<evidence type="ECO:0000313" key="2">
    <source>
        <dbReference type="Proteomes" id="UP000533207"/>
    </source>
</evidence>
<dbReference type="Proteomes" id="UP000533207">
    <property type="component" value="Unassembled WGS sequence"/>
</dbReference>
<evidence type="ECO:0000313" key="1">
    <source>
        <dbReference type="EMBL" id="MBA2861542.1"/>
    </source>
</evidence>
<dbReference type="EMBL" id="JACDUL010000001">
    <property type="protein sequence ID" value="MBA2861542.1"/>
    <property type="molecule type" value="Genomic_DNA"/>
</dbReference>